<feature type="domain" description="Amino acid transporter transmembrane" evidence="11">
    <location>
        <begin position="18"/>
        <end position="459"/>
    </location>
</feature>
<dbReference type="PANTHER" id="PTHR22950:SF678">
    <property type="entry name" value="VACUOLAR AMINO ACID TRANSPORTER 5-RELATED"/>
    <property type="match status" value="1"/>
</dbReference>
<evidence type="ECO:0000256" key="3">
    <source>
        <dbReference type="ARBA" id="ARBA00022448"/>
    </source>
</evidence>
<feature type="transmembrane region" description="Helical" evidence="10">
    <location>
        <begin position="53"/>
        <end position="77"/>
    </location>
</feature>
<evidence type="ECO:0000256" key="8">
    <source>
        <dbReference type="ARBA" id="ARBA00023136"/>
    </source>
</evidence>
<dbReference type="GO" id="GO:0005290">
    <property type="term" value="F:L-histidine transmembrane transporter activity"/>
    <property type="evidence" value="ECO:0007669"/>
    <property type="project" value="TreeGrafter"/>
</dbReference>
<dbReference type="Proteomes" id="UP000245768">
    <property type="component" value="Unassembled WGS sequence"/>
</dbReference>
<dbReference type="OrthoDB" id="438545at2759"/>
<keyword evidence="6" id="KW-0029">Amino-acid transport</keyword>
<evidence type="ECO:0000256" key="10">
    <source>
        <dbReference type="SAM" id="Phobius"/>
    </source>
</evidence>
<dbReference type="GO" id="GO:0015189">
    <property type="term" value="F:L-lysine transmembrane transporter activity"/>
    <property type="evidence" value="ECO:0007669"/>
    <property type="project" value="TreeGrafter"/>
</dbReference>
<sequence>MTPGVQGRSIAPGGGGGRASMASSIANLCNTIIGTGMLATPGAFRYTGLLPGLLLILLCGFTAAAGLTMLVLCADTLGGRKNSFYSLAMKTLPRGARWFDVAIAVKCFGVSISYLIICGQLMPQVVLSFAKALDSHERLPDFILYRDFWIFCFMVVLAPLCFLRRLDSLRHTSYLSLMAVIYLVLIVLVYTVPHNREKLPPPGPIYIINLDGHHFVSIFPIFVFAFTCAQNMLPVHNEMGSESEGEEHLARTRRALSTSISLAASIYMLVGGLGYLSFGANVGDNIITRYPSNSLFVCFGRLAIVILTFCSYPLQVHPCRAALDKVFAPTRRQEPTAEETAPIYQGDHDREEEGDEDEDGIGQSATGRAPKEPEMSLQRLCILTCLILMSTFIISLIVDDLGIILGFVGSVGSTTISFILPGILFATLHKEGPRSKYRHWALLLAAYGFIVMVLSLAANIVKVSTTKPPAKTPPQVLANRFDGRTLSFF</sequence>
<dbReference type="Pfam" id="PF01490">
    <property type="entry name" value="Aa_trans"/>
    <property type="match status" value="1"/>
</dbReference>
<feature type="region of interest" description="Disordered" evidence="9">
    <location>
        <begin position="331"/>
        <end position="371"/>
    </location>
</feature>
<gene>
    <name evidence="12" type="ORF">FA10DRAFT_254515</name>
</gene>
<dbReference type="RefSeq" id="XP_025375567.1">
    <property type="nucleotide sequence ID" value="XM_025519732.1"/>
</dbReference>
<evidence type="ECO:0000313" key="13">
    <source>
        <dbReference type="Proteomes" id="UP000245768"/>
    </source>
</evidence>
<name>A0A316YGL6_9BASI</name>
<dbReference type="PANTHER" id="PTHR22950">
    <property type="entry name" value="AMINO ACID TRANSPORTER"/>
    <property type="match status" value="1"/>
</dbReference>
<protein>
    <recommendedName>
        <fullName evidence="11">Amino acid transporter transmembrane domain-containing protein</fullName>
    </recommendedName>
</protein>
<dbReference type="GO" id="GO:0005313">
    <property type="term" value="F:L-glutamate transmembrane transporter activity"/>
    <property type="evidence" value="ECO:0007669"/>
    <property type="project" value="TreeGrafter"/>
</dbReference>
<accession>A0A316YGL6</accession>
<feature type="transmembrane region" description="Helical" evidence="10">
    <location>
        <begin position="290"/>
        <end position="310"/>
    </location>
</feature>
<evidence type="ECO:0000259" key="11">
    <source>
        <dbReference type="Pfam" id="PF01490"/>
    </source>
</evidence>
<dbReference type="InParanoid" id="A0A316YGL6"/>
<feature type="transmembrane region" description="Helical" evidence="10">
    <location>
        <begin position="98"/>
        <end position="122"/>
    </location>
</feature>
<dbReference type="GO" id="GO:0000329">
    <property type="term" value="C:fungal-type vacuole membrane"/>
    <property type="evidence" value="ECO:0007669"/>
    <property type="project" value="TreeGrafter"/>
</dbReference>
<comment type="similarity">
    <text evidence="2">Belongs to the amino acid/polyamine transporter 2 family.</text>
</comment>
<keyword evidence="5 10" id="KW-0812">Transmembrane</keyword>
<dbReference type="STRING" id="215250.A0A316YGL6"/>
<dbReference type="GO" id="GO:0015194">
    <property type="term" value="F:L-serine transmembrane transporter activity"/>
    <property type="evidence" value="ECO:0007669"/>
    <property type="project" value="TreeGrafter"/>
</dbReference>
<evidence type="ECO:0000256" key="7">
    <source>
        <dbReference type="ARBA" id="ARBA00022989"/>
    </source>
</evidence>
<organism evidence="12 13">
    <name type="scientific">Acaromyces ingoldii</name>
    <dbReference type="NCBI Taxonomy" id="215250"/>
    <lineage>
        <taxon>Eukaryota</taxon>
        <taxon>Fungi</taxon>
        <taxon>Dikarya</taxon>
        <taxon>Basidiomycota</taxon>
        <taxon>Ustilaginomycotina</taxon>
        <taxon>Exobasidiomycetes</taxon>
        <taxon>Exobasidiales</taxon>
        <taxon>Cryptobasidiaceae</taxon>
        <taxon>Acaromyces</taxon>
    </lineage>
</organism>
<proteinExistence type="inferred from homology"/>
<dbReference type="GO" id="GO:0005302">
    <property type="term" value="F:L-tyrosine transmembrane transporter activity"/>
    <property type="evidence" value="ECO:0007669"/>
    <property type="project" value="TreeGrafter"/>
</dbReference>
<evidence type="ECO:0000256" key="5">
    <source>
        <dbReference type="ARBA" id="ARBA00022692"/>
    </source>
</evidence>
<evidence type="ECO:0000256" key="1">
    <source>
        <dbReference type="ARBA" id="ARBA00004128"/>
    </source>
</evidence>
<feature type="transmembrane region" description="Helical" evidence="10">
    <location>
        <begin position="174"/>
        <end position="192"/>
    </location>
</feature>
<evidence type="ECO:0000256" key="4">
    <source>
        <dbReference type="ARBA" id="ARBA00022554"/>
    </source>
</evidence>
<keyword evidence="4" id="KW-0926">Vacuole</keyword>
<keyword evidence="7 10" id="KW-1133">Transmembrane helix</keyword>
<dbReference type="EMBL" id="KZ819638">
    <property type="protein sequence ID" value="PWN88369.1"/>
    <property type="molecule type" value="Genomic_DNA"/>
</dbReference>
<feature type="transmembrane region" description="Helical" evidence="10">
    <location>
        <begin position="212"/>
        <end position="234"/>
    </location>
</feature>
<dbReference type="GeneID" id="37041648"/>
<feature type="transmembrane region" description="Helical" evidence="10">
    <location>
        <begin position="380"/>
        <end position="398"/>
    </location>
</feature>
<dbReference type="GO" id="GO:0061459">
    <property type="term" value="F:L-arginine transmembrane transporter activity"/>
    <property type="evidence" value="ECO:0007669"/>
    <property type="project" value="TreeGrafter"/>
</dbReference>
<feature type="transmembrane region" description="Helical" evidence="10">
    <location>
        <begin position="142"/>
        <end position="162"/>
    </location>
</feature>
<dbReference type="AlphaFoldDB" id="A0A316YGL6"/>
<evidence type="ECO:0000256" key="2">
    <source>
        <dbReference type="ARBA" id="ARBA00008066"/>
    </source>
</evidence>
<keyword evidence="3" id="KW-0813">Transport</keyword>
<evidence type="ECO:0000256" key="6">
    <source>
        <dbReference type="ARBA" id="ARBA00022970"/>
    </source>
</evidence>
<keyword evidence="8 10" id="KW-0472">Membrane</keyword>
<feature type="transmembrane region" description="Helical" evidence="10">
    <location>
        <begin position="440"/>
        <end position="461"/>
    </location>
</feature>
<evidence type="ECO:0000313" key="12">
    <source>
        <dbReference type="EMBL" id="PWN88369.1"/>
    </source>
</evidence>
<keyword evidence="13" id="KW-1185">Reference proteome</keyword>
<dbReference type="InterPro" id="IPR013057">
    <property type="entry name" value="AA_transpt_TM"/>
</dbReference>
<feature type="transmembrane region" description="Helical" evidence="10">
    <location>
        <begin position="404"/>
        <end position="428"/>
    </location>
</feature>
<comment type="subcellular location">
    <subcellularLocation>
        <location evidence="1">Vacuole membrane</location>
        <topology evidence="1">Multi-pass membrane protein</topology>
    </subcellularLocation>
</comment>
<evidence type="ECO:0000256" key="9">
    <source>
        <dbReference type="SAM" id="MobiDB-lite"/>
    </source>
</evidence>
<reference evidence="12 13" key="1">
    <citation type="journal article" date="2018" name="Mol. Biol. Evol.">
        <title>Broad Genomic Sampling Reveals a Smut Pathogenic Ancestry of the Fungal Clade Ustilaginomycotina.</title>
        <authorList>
            <person name="Kijpornyongpan T."/>
            <person name="Mondo S.J."/>
            <person name="Barry K."/>
            <person name="Sandor L."/>
            <person name="Lee J."/>
            <person name="Lipzen A."/>
            <person name="Pangilinan J."/>
            <person name="LaButti K."/>
            <person name="Hainaut M."/>
            <person name="Henrissat B."/>
            <person name="Grigoriev I.V."/>
            <person name="Spatafora J.W."/>
            <person name="Aime M.C."/>
        </authorList>
    </citation>
    <scope>NUCLEOTIDE SEQUENCE [LARGE SCALE GENOMIC DNA]</scope>
    <source>
        <strain evidence="12 13">MCA 4198</strain>
    </source>
</reference>
<feature type="transmembrane region" description="Helical" evidence="10">
    <location>
        <begin position="255"/>
        <end position="278"/>
    </location>
</feature>
<dbReference type="FunCoup" id="A0A316YGL6">
    <property type="interactions" value="235"/>
</dbReference>